<feature type="compositionally biased region" description="Polar residues" evidence="2">
    <location>
        <begin position="42"/>
        <end position="62"/>
    </location>
</feature>
<comment type="caution">
    <text evidence="3">The sequence shown here is derived from an EMBL/GenBank/DDBJ whole genome shotgun (WGS) entry which is preliminary data.</text>
</comment>
<evidence type="ECO:0000256" key="1">
    <source>
        <dbReference type="SAM" id="Coils"/>
    </source>
</evidence>
<keyword evidence="4" id="KW-1185">Reference proteome</keyword>
<dbReference type="GeneID" id="37010126"/>
<proteinExistence type="predicted"/>
<protein>
    <submittedName>
        <fullName evidence="3">Uncharacterized protein</fullName>
    </submittedName>
</protein>
<feature type="compositionally biased region" description="Basic and acidic residues" evidence="2">
    <location>
        <begin position="331"/>
        <end position="342"/>
    </location>
</feature>
<dbReference type="Proteomes" id="UP000244309">
    <property type="component" value="Unassembled WGS sequence"/>
</dbReference>
<feature type="region of interest" description="Disordered" evidence="2">
    <location>
        <begin position="331"/>
        <end position="372"/>
    </location>
</feature>
<evidence type="ECO:0000256" key="2">
    <source>
        <dbReference type="SAM" id="MobiDB-lite"/>
    </source>
</evidence>
<accession>A0A2V1AVH8</accession>
<feature type="region of interest" description="Disordered" evidence="2">
    <location>
        <begin position="240"/>
        <end position="275"/>
    </location>
</feature>
<sequence length="462" mass="51509">MDREGTQDIINAYLGIQQDPSRQSSLLLDDAWESDPLMDLSNYSPSSRKASPLRQFSPTKSIESPLKSHYKNLRGSPTKVSNSLPQRRRSFGRGQIDLDLDLDLDILSIADLDDNEEDQLRAVENQAYSYLPSTKYASFISKSTVKLRQTLLAEVEKRKNLEQIVSDLKSKVSNSSDLQSHHDTLIIKLRELQRQNGELEQKLERSEKAIKASQSSQENAMLRSKLVKYKTLYEEAAKLQSEKNSPKGCTSPDKVLGTSERIANTTSGSDPQERSTELDILFSRLTSIFKDLDKNRNGDLLLTDSHIPQQETSKNLQASCNCPKINSGHEAAKTVHTSDEGRQSGNDESLVHANLRPSGSHTSPVSSTSHEQVAHVAEIIEQIRHEIHNINATLRDNGQLRKDTSWSSSTRPSSDKSTCSACSRAASRTSTRPNTSSTPEVGEDGQDATRNLMGKYNWNRTI</sequence>
<gene>
    <name evidence="3" type="ORF">CXQ85_004796</name>
</gene>
<feature type="region of interest" description="Disordered" evidence="2">
    <location>
        <begin position="400"/>
        <end position="462"/>
    </location>
</feature>
<dbReference type="EMBL" id="PKFO01000006">
    <property type="protein sequence ID" value="PVH22127.1"/>
    <property type="molecule type" value="Genomic_DNA"/>
</dbReference>
<dbReference type="AlphaFoldDB" id="A0A2V1AVH8"/>
<feature type="coiled-coil region" evidence="1">
    <location>
        <begin position="182"/>
        <end position="216"/>
    </location>
</feature>
<name>A0A2V1AVH8_9ASCO</name>
<evidence type="ECO:0000313" key="3">
    <source>
        <dbReference type="EMBL" id="PVH22127.1"/>
    </source>
</evidence>
<feature type="compositionally biased region" description="Low complexity" evidence="2">
    <location>
        <begin position="405"/>
        <end position="439"/>
    </location>
</feature>
<evidence type="ECO:0000313" key="4">
    <source>
        <dbReference type="Proteomes" id="UP000244309"/>
    </source>
</evidence>
<feature type="compositionally biased region" description="Low complexity" evidence="2">
    <location>
        <begin position="357"/>
        <end position="370"/>
    </location>
</feature>
<feature type="compositionally biased region" description="Polar residues" evidence="2">
    <location>
        <begin position="261"/>
        <end position="270"/>
    </location>
</feature>
<keyword evidence="1" id="KW-0175">Coiled coil</keyword>
<reference evidence="3 4" key="1">
    <citation type="submission" date="2017-12" db="EMBL/GenBank/DDBJ databases">
        <title>Genome Sequence of a Multidrug-Resistant Candida haemulonii Isolate from a Patient with Chronic Leg Ulcers in Israel.</title>
        <authorList>
            <person name="Chow N.A."/>
            <person name="Gade L."/>
            <person name="Batra D."/>
            <person name="Rowe L.A."/>
            <person name="Ben-Ami R."/>
            <person name="Loparev V.N."/>
            <person name="Litvintseva A.P."/>
        </authorList>
    </citation>
    <scope>NUCLEOTIDE SEQUENCE [LARGE SCALE GENOMIC DNA]</scope>
    <source>
        <strain evidence="3 4">B11899</strain>
    </source>
</reference>
<dbReference type="OrthoDB" id="4018690at2759"/>
<dbReference type="RefSeq" id="XP_025343067.1">
    <property type="nucleotide sequence ID" value="XM_025488405.1"/>
</dbReference>
<dbReference type="VEuPathDB" id="FungiDB:CXQ85_004796"/>
<organism evidence="3 4">
    <name type="scientific">Candidozyma haemuli</name>
    <dbReference type="NCBI Taxonomy" id="45357"/>
    <lineage>
        <taxon>Eukaryota</taxon>
        <taxon>Fungi</taxon>
        <taxon>Dikarya</taxon>
        <taxon>Ascomycota</taxon>
        <taxon>Saccharomycotina</taxon>
        <taxon>Pichiomycetes</taxon>
        <taxon>Metschnikowiaceae</taxon>
        <taxon>Candidozyma</taxon>
    </lineage>
</organism>
<feature type="region of interest" description="Disordered" evidence="2">
    <location>
        <begin position="42"/>
        <end position="88"/>
    </location>
</feature>